<feature type="transmembrane region" description="Helical" evidence="6">
    <location>
        <begin position="122"/>
        <end position="142"/>
    </location>
</feature>
<feature type="compositionally biased region" description="Polar residues" evidence="5">
    <location>
        <begin position="218"/>
        <end position="228"/>
    </location>
</feature>
<feature type="transmembrane region" description="Helical" evidence="6">
    <location>
        <begin position="89"/>
        <end position="110"/>
    </location>
</feature>
<dbReference type="Proteomes" id="UP001500212">
    <property type="component" value="Unassembled WGS sequence"/>
</dbReference>
<evidence type="ECO:0000259" key="7">
    <source>
        <dbReference type="Pfam" id="PF01794"/>
    </source>
</evidence>
<evidence type="ECO:0000313" key="8">
    <source>
        <dbReference type="EMBL" id="GAA4612023.1"/>
    </source>
</evidence>
<feature type="transmembrane region" description="Helical" evidence="6">
    <location>
        <begin position="176"/>
        <end position="198"/>
    </location>
</feature>
<feature type="transmembrane region" description="Helical" evidence="6">
    <location>
        <begin position="12"/>
        <end position="31"/>
    </location>
</feature>
<feature type="compositionally biased region" description="Acidic residues" evidence="5">
    <location>
        <begin position="244"/>
        <end position="253"/>
    </location>
</feature>
<comment type="subcellular location">
    <subcellularLocation>
        <location evidence="1">Membrane</location>
        <topology evidence="1">Multi-pass membrane protein</topology>
    </subcellularLocation>
</comment>
<evidence type="ECO:0000313" key="9">
    <source>
        <dbReference type="Proteomes" id="UP001500212"/>
    </source>
</evidence>
<evidence type="ECO:0000256" key="4">
    <source>
        <dbReference type="ARBA" id="ARBA00023136"/>
    </source>
</evidence>
<feature type="transmembrane region" description="Helical" evidence="6">
    <location>
        <begin position="52"/>
        <end position="73"/>
    </location>
</feature>
<evidence type="ECO:0000256" key="3">
    <source>
        <dbReference type="ARBA" id="ARBA00022989"/>
    </source>
</evidence>
<comment type="caution">
    <text evidence="8">The sequence shown here is derived from an EMBL/GenBank/DDBJ whole genome shotgun (WGS) entry which is preliminary data.</text>
</comment>
<dbReference type="InterPro" id="IPR013130">
    <property type="entry name" value="Fe3_Rdtase_TM_dom"/>
</dbReference>
<proteinExistence type="predicted"/>
<keyword evidence="3 6" id="KW-1133">Transmembrane helix</keyword>
<organism evidence="8 9">
    <name type="scientific">Actinoallomurus liliacearum</name>
    <dbReference type="NCBI Taxonomy" id="1080073"/>
    <lineage>
        <taxon>Bacteria</taxon>
        <taxon>Bacillati</taxon>
        <taxon>Actinomycetota</taxon>
        <taxon>Actinomycetes</taxon>
        <taxon>Streptosporangiales</taxon>
        <taxon>Thermomonosporaceae</taxon>
        <taxon>Actinoallomurus</taxon>
    </lineage>
</organism>
<dbReference type="EMBL" id="BAABHJ010000019">
    <property type="protein sequence ID" value="GAA4612023.1"/>
    <property type="molecule type" value="Genomic_DNA"/>
</dbReference>
<reference evidence="9" key="1">
    <citation type="journal article" date="2019" name="Int. J. Syst. Evol. Microbiol.">
        <title>The Global Catalogue of Microorganisms (GCM) 10K type strain sequencing project: providing services to taxonomists for standard genome sequencing and annotation.</title>
        <authorList>
            <consortium name="The Broad Institute Genomics Platform"/>
            <consortium name="The Broad Institute Genome Sequencing Center for Infectious Disease"/>
            <person name="Wu L."/>
            <person name="Ma J."/>
        </authorList>
    </citation>
    <scope>NUCLEOTIDE SEQUENCE [LARGE SCALE GENOMIC DNA]</scope>
    <source>
        <strain evidence="9">JCM 17938</strain>
    </source>
</reference>
<sequence length="253" mass="26364">MNLLWYATRATGEVTLVFLTVVLTLGVLSALRVGGRRVPRFVLAGLHRNLTLAALGFLAVHIATTVADSYAPIALTDVVVPFGSAYRPIWLGLGTVAFDLIVVLAATSLLRTRIGYRRWKTLHWAAYACWLAAFVHALGTGSDVRSSLFLPLAGVCAAVTLAAVAWRLAAAGPGNVGLRAGTGLLTLVTVLVVGAWAVSGPLASGWARRSGTPASLLGTASTPRTGTTDRPPVPPSTWATPSADEGEERGDGE</sequence>
<name>A0ABP8TRP7_9ACTN</name>
<evidence type="ECO:0000256" key="1">
    <source>
        <dbReference type="ARBA" id="ARBA00004141"/>
    </source>
</evidence>
<keyword evidence="2 6" id="KW-0812">Transmembrane</keyword>
<keyword evidence="9" id="KW-1185">Reference proteome</keyword>
<keyword evidence="4 6" id="KW-0472">Membrane</keyword>
<feature type="region of interest" description="Disordered" evidence="5">
    <location>
        <begin position="214"/>
        <end position="253"/>
    </location>
</feature>
<feature type="domain" description="Ferric oxidoreductase" evidence="7">
    <location>
        <begin position="12"/>
        <end position="133"/>
    </location>
</feature>
<gene>
    <name evidence="8" type="ORF">GCM10023195_51270</name>
</gene>
<accession>A0ABP8TRP7</accession>
<feature type="transmembrane region" description="Helical" evidence="6">
    <location>
        <begin position="148"/>
        <end position="169"/>
    </location>
</feature>
<protein>
    <recommendedName>
        <fullName evidence="7">Ferric oxidoreductase domain-containing protein</fullName>
    </recommendedName>
</protein>
<evidence type="ECO:0000256" key="6">
    <source>
        <dbReference type="SAM" id="Phobius"/>
    </source>
</evidence>
<dbReference type="Pfam" id="PF01794">
    <property type="entry name" value="Ferric_reduct"/>
    <property type="match status" value="1"/>
</dbReference>
<evidence type="ECO:0000256" key="2">
    <source>
        <dbReference type="ARBA" id="ARBA00022692"/>
    </source>
</evidence>
<evidence type="ECO:0000256" key="5">
    <source>
        <dbReference type="SAM" id="MobiDB-lite"/>
    </source>
</evidence>
<dbReference type="RefSeq" id="WP_345359431.1">
    <property type="nucleotide sequence ID" value="NZ_BAABHJ010000019.1"/>
</dbReference>